<dbReference type="PANTHER" id="PTHR12103:SF38">
    <property type="entry name" value="5'-NUCLEOTIDASE DOMAIN-CONTAINING PROTEIN 1"/>
    <property type="match status" value="1"/>
</dbReference>
<comment type="caution">
    <text evidence="4">The sequence shown here is derived from an EMBL/GenBank/DDBJ whole genome shotgun (WGS) entry which is preliminary data.</text>
</comment>
<name>A0A9Q0S8V8_9DIPT</name>
<reference evidence="4" key="1">
    <citation type="submission" date="2022-07" db="EMBL/GenBank/DDBJ databases">
        <authorList>
            <person name="Trinca V."/>
            <person name="Uliana J.V.C."/>
            <person name="Torres T.T."/>
            <person name="Ward R.J."/>
            <person name="Monesi N."/>
        </authorList>
    </citation>
    <scope>NUCLEOTIDE SEQUENCE</scope>
    <source>
        <strain evidence="4">HSMRA1968</strain>
        <tissue evidence="4">Whole embryos</tissue>
    </source>
</reference>
<evidence type="ECO:0000313" key="5">
    <source>
        <dbReference type="Proteomes" id="UP001151699"/>
    </source>
</evidence>
<dbReference type="Proteomes" id="UP001151699">
    <property type="component" value="Chromosome A"/>
</dbReference>
<evidence type="ECO:0000313" key="4">
    <source>
        <dbReference type="EMBL" id="KAJ6649612.1"/>
    </source>
</evidence>
<gene>
    <name evidence="4" type="primary">Nt5dc1</name>
    <name evidence="4" type="ORF">Bhyg_04850</name>
</gene>
<dbReference type="PANTHER" id="PTHR12103">
    <property type="entry name" value="5'-NUCLEOTIDASE DOMAIN-CONTAINING"/>
    <property type="match status" value="1"/>
</dbReference>
<dbReference type="GO" id="GO:0046872">
    <property type="term" value="F:metal ion binding"/>
    <property type="evidence" value="ECO:0007669"/>
    <property type="project" value="UniProtKB-KW"/>
</dbReference>
<protein>
    <submittedName>
        <fullName evidence="4">5'-nucleotidase domain-containing protein 1</fullName>
    </submittedName>
</protein>
<sequence>MTGTDLFKVSDYDYVGFDLDNTLLQYKVSAMVDLEYRTLSNFMVNMKGYSDKYLLQPLDVDFLQKGLIVDIHRGNLLKISCDGVILKATHGSTLQIESAEEVAGGMRFGNEGIFVSLNSSNEITKKILENPQMVFFRLEIQGHPNI</sequence>
<dbReference type="Pfam" id="PF05761">
    <property type="entry name" value="5_nucleotid"/>
    <property type="match status" value="1"/>
</dbReference>
<evidence type="ECO:0000256" key="1">
    <source>
        <dbReference type="ARBA" id="ARBA00022723"/>
    </source>
</evidence>
<dbReference type="EMBL" id="WJQU01000001">
    <property type="protein sequence ID" value="KAJ6649612.1"/>
    <property type="molecule type" value="Genomic_DNA"/>
</dbReference>
<dbReference type="InterPro" id="IPR008380">
    <property type="entry name" value="HAD-SF_hydro_IG_5-nucl"/>
</dbReference>
<organism evidence="4 5">
    <name type="scientific">Pseudolycoriella hygida</name>
    <dbReference type="NCBI Taxonomy" id="35572"/>
    <lineage>
        <taxon>Eukaryota</taxon>
        <taxon>Metazoa</taxon>
        <taxon>Ecdysozoa</taxon>
        <taxon>Arthropoda</taxon>
        <taxon>Hexapoda</taxon>
        <taxon>Insecta</taxon>
        <taxon>Pterygota</taxon>
        <taxon>Neoptera</taxon>
        <taxon>Endopterygota</taxon>
        <taxon>Diptera</taxon>
        <taxon>Nematocera</taxon>
        <taxon>Sciaroidea</taxon>
        <taxon>Sciaridae</taxon>
        <taxon>Pseudolycoriella</taxon>
    </lineage>
</organism>
<keyword evidence="1" id="KW-0479">Metal-binding</keyword>
<dbReference type="SUPFAM" id="SSF56784">
    <property type="entry name" value="HAD-like"/>
    <property type="match status" value="1"/>
</dbReference>
<keyword evidence="5" id="KW-1185">Reference proteome</keyword>
<keyword evidence="3" id="KW-0460">Magnesium</keyword>
<keyword evidence="2" id="KW-0378">Hydrolase</keyword>
<dbReference type="AlphaFoldDB" id="A0A9Q0S8V8"/>
<evidence type="ECO:0000256" key="2">
    <source>
        <dbReference type="ARBA" id="ARBA00022801"/>
    </source>
</evidence>
<evidence type="ECO:0000256" key="3">
    <source>
        <dbReference type="ARBA" id="ARBA00022842"/>
    </source>
</evidence>
<proteinExistence type="predicted"/>
<dbReference type="InterPro" id="IPR036412">
    <property type="entry name" value="HAD-like_sf"/>
</dbReference>
<dbReference type="GO" id="GO:0008253">
    <property type="term" value="F:5'-nucleotidase activity"/>
    <property type="evidence" value="ECO:0007669"/>
    <property type="project" value="TreeGrafter"/>
</dbReference>
<dbReference type="OrthoDB" id="6503940at2759"/>
<accession>A0A9Q0S8V8</accession>
<feature type="non-terminal residue" evidence="4">
    <location>
        <position position="1"/>
    </location>
</feature>